<reference evidence="2" key="1">
    <citation type="submission" date="2020-02" db="EMBL/GenBank/DDBJ databases">
        <authorList>
            <person name="Meier V. D."/>
        </authorList>
    </citation>
    <scope>NUCLEOTIDE SEQUENCE</scope>
    <source>
        <strain evidence="2">AVDCRST_MAG76</strain>
    </source>
</reference>
<name>A0A6J4IRR6_9ACTN</name>
<sequence>EPAAARRQLGARRPRRGPDRIPGVHLRHRLAGGPPRRRSPRRCHRRAGRCPVRRAAVSGAEGPPRPRRRAVASGHRGSGGRHRREAARRPLHRGHRVGHLPARTGHPRREDPAGGERSVQLPEPGRLLELPEAAGPDPRRARLRRLPRSPHRGHRRRGGPGRLGVTDAHHTRLGQRRPLRQGDSGRGRGPRRRLPSRRRPLQPRARVPGRPGL</sequence>
<feature type="non-terminal residue" evidence="2">
    <location>
        <position position="1"/>
    </location>
</feature>
<dbReference type="EMBL" id="CADCSZ010000166">
    <property type="protein sequence ID" value="CAA9259801.1"/>
    <property type="molecule type" value="Genomic_DNA"/>
</dbReference>
<feature type="compositionally biased region" description="Low complexity" evidence="1">
    <location>
        <begin position="121"/>
        <end position="136"/>
    </location>
</feature>
<feature type="non-terminal residue" evidence="2">
    <location>
        <position position="213"/>
    </location>
</feature>
<evidence type="ECO:0000313" key="2">
    <source>
        <dbReference type="EMBL" id="CAA9259801.1"/>
    </source>
</evidence>
<feature type="region of interest" description="Disordered" evidence="1">
    <location>
        <begin position="1"/>
        <end position="213"/>
    </location>
</feature>
<feature type="compositionally biased region" description="Basic residues" evidence="1">
    <location>
        <begin position="78"/>
        <end position="98"/>
    </location>
</feature>
<feature type="compositionally biased region" description="Basic residues" evidence="1">
    <location>
        <begin position="25"/>
        <end position="52"/>
    </location>
</feature>
<dbReference type="AlphaFoldDB" id="A0A6J4IRR6"/>
<evidence type="ECO:0000256" key="1">
    <source>
        <dbReference type="SAM" id="MobiDB-lite"/>
    </source>
</evidence>
<protein>
    <submittedName>
        <fullName evidence="2">EpiH/GdmH-related protein</fullName>
    </submittedName>
</protein>
<accession>A0A6J4IRR6</accession>
<feature type="compositionally biased region" description="Basic residues" evidence="1">
    <location>
        <begin position="188"/>
        <end position="201"/>
    </location>
</feature>
<proteinExistence type="predicted"/>
<feature type="compositionally biased region" description="Basic residues" evidence="1">
    <location>
        <begin position="141"/>
        <end position="159"/>
    </location>
</feature>
<organism evidence="2">
    <name type="scientific">uncultured Acidimicrobiales bacterium</name>
    <dbReference type="NCBI Taxonomy" id="310071"/>
    <lineage>
        <taxon>Bacteria</taxon>
        <taxon>Bacillati</taxon>
        <taxon>Actinomycetota</taxon>
        <taxon>Acidimicrobiia</taxon>
        <taxon>Acidimicrobiales</taxon>
        <taxon>environmental samples</taxon>
    </lineage>
</organism>
<gene>
    <name evidence="2" type="ORF">AVDCRST_MAG76-2762</name>
</gene>